<dbReference type="EMBL" id="JAKIJS010000001">
    <property type="protein sequence ID" value="MCF6138923.1"/>
    <property type="molecule type" value="Genomic_DNA"/>
</dbReference>
<keyword evidence="2" id="KW-1185">Reference proteome</keyword>
<gene>
    <name evidence="1" type="ORF">L2716_14385</name>
</gene>
<dbReference type="RefSeq" id="WP_236337443.1">
    <property type="nucleotide sequence ID" value="NZ_JAKIJS010000001.1"/>
</dbReference>
<organism evidence="1 2">
    <name type="scientific">Pseudalkalibacillus berkeleyi</name>
    <dbReference type="NCBI Taxonomy" id="1069813"/>
    <lineage>
        <taxon>Bacteria</taxon>
        <taxon>Bacillati</taxon>
        <taxon>Bacillota</taxon>
        <taxon>Bacilli</taxon>
        <taxon>Bacillales</taxon>
        <taxon>Fictibacillaceae</taxon>
        <taxon>Pseudalkalibacillus</taxon>
    </lineage>
</organism>
<proteinExistence type="predicted"/>
<dbReference type="Proteomes" id="UP001649381">
    <property type="component" value="Unassembled WGS sequence"/>
</dbReference>
<evidence type="ECO:0000313" key="2">
    <source>
        <dbReference type="Proteomes" id="UP001649381"/>
    </source>
</evidence>
<sequence length="181" mass="20626">MKLLHPVSVRKMRFVCGYANRTGVFMLNKAVFLSGIVLLAACSPMQPPSAEEIADKEPSAYETKGDKNPLVGHGAINFHATNRKPNRSYNYETNQNPNSYRNLTSKRFTISDDQDKIREAVKDTTGRNAQFVTINGNDAWVHVNVPKNYSKKQMKDMRKEIRDAVQLSVPRYEIHVRLDNK</sequence>
<comment type="caution">
    <text evidence="1">The sequence shown here is derived from an EMBL/GenBank/DDBJ whole genome shotgun (WGS) entry which is preliminary data.</text>
</comment>
<accession>A0ABS9H554</accession>
<protein>
    <recommendedName>
        <fullName evidence="3">Sporulation protein</fullName>
    </recommendedName>
</protein>
<name>A0ABS9H554_9BACL</name>
<reference evidence="1 2" key="1">
    <citation type="submission" date="2022-01" db="EMBL/GenBank/DDBJ databases">
        <title>Alkalihalobacillus sp. EGI L200015, a novel bacterium isolated from a salt lake sediment.</title>
        <authorList>
            <person name="Gao L."/>
            <person name="Fang B.-Z."/>
            <person name="Li W.-J."/>
        </authorList>
    </citation>
    <scope>NUCLEOTIDE SEQUENCE [LARGE SCALE GENOMIC DNA]</scope>
    <source>
        <strain evidence="1 2">KCTC 12718</strain>
    </source>
</reference>
<evidence type="ECO:0008006" key="3">
    <source>
        <dbReference type="Google" id="ProtNLM"/>
    </source>
</evidence>
<evidence type="ECO:0000313" key="1">
    <source>
        <dbReference type="EMBL" id="MCF6138923.1"/>
    </source>
</evidence>